<dbReference type="EMBL" id="JHEH01000015">
    <property type="protein sequence ID" value="KEP69323.1"/>
    <property type="molecule type" value="Genomic_DNA"/>
</dbReference>
<sequence>MLVLVVPVVAAGGLFAVMALTHVAIPAPGWLVARIEARANDALEGRMKISISGGIDVLVVDGLRPRIRARMVELERPSGLPIAVLPELRATLWPKPLLRGKVEPRSFTVQGASLSLHRLPDGRLDLNLGSGELLGNLSSTSVSDGVEAFKSVFDVPALRNLRTISAEDVRLRLMDERLDRVWRVSQGRIKLVQSDQEISVTMGLDLGEAGERPARVAVTMTAQKQGRKASFGAAVTHLPARDLAVQSPALAALGLLDAPISGALRSGLDGAGKLTGLNAMLEIGQGVFQPGQGVTPVPIRSGKLYLNYDRAMRRLALSQLEIDSRAVRMRASGQAYLRDIKNGLPQTLLGQIAISDLQLDPQGLFEAPAKFSQGAADFKLSLDPFTLDLGQLEMTDGQTKISAKGSLAAEPDGWKIGIDAGIDQINQKSLLALWPPALVPETRDWVDKNVTTGQLRNVRSALRLKPGTKPRLALGYEFRGADVQVMPTLPPVQQGSGYATIIGTRQALKVEEGHITAPSGGQIEVADTQLVVPDIRIKPAPAVITLIARSPIPAVLSLLDQPPFEFLRKAGMSTDIAKGWAVARAVIELPLKPKVPAEEIGFDVNARLTDVKSDTLVPDRTLTSDLLNLHADTSGMEISGKGTLSGVAFDAAWTQRFGPEAKGRSRVAGTIALSPASLKEFGVELPDGMVAGAGTGQLALELQKDGPTRFTLTSDLKGLRLSIPQINWSKPAASTGKLVISGELGKPPKISELSLDAPGLSAKGALDLSPSGALTRASFSSLTIGDWFNGSADLLGNGPGKPLDVQINSGVLDISKASVGKAGGGGAGGGSAVSGSKITAALDKVQVADGIALTGFRGNFTARGGSLSGQFQGRVNGQSPVSGTVIPGAGGRPAVRVLSNDAGATLAATGLFDKARGGQGVMVLTPFDQKSYLGQAQITNLRVKNAPVLANLLSAASGIGLLEQLNGDGILFGTVDADFRLTPNGVSVTKGSAVGASMGVTLVGNYYPKRKQVEMKGVISPFYLINGIGQLFSKKGEGLFGFSYSLRGPASAPKVSVNPLSILAPGAARELFRAAPPPVLSE</sequence>
<reference evidence="2 3" key="1">
    <citation type="submission" date="2014-03" db="EMBL/GenBank/DDBJ databases">
        <title>The draft genome sequence of Thioclava dalianensis DLFJ1-1.</title>
        <authorList>
            <person name="Lai Q."/>
            <person name="Shao Z."/>
        </authorList>
    </citation>
    <scope>NUCLEOTIDE SEQUENCE [LARGE SCALE GENOMIC DNA]</scope>
    <source>
        <strain evidence="2 3">DLFJ1-1</strain>
    </source>
</reference>
<dbReference type="Pfam" id="PF13116">
    <property type="entry name" value="YhdP"/>
    <property type="match status" value="1"/>
</dbReference>
<dbReference type="RefSeq" id="WP_051693531.1">
    <property type="nucleotide sequence ID" value="NZ_FOVB01000007.1"/>
</dbReference>
<evidence type="ECO:0000313" key="2">
    <source>
        <dbReference type="EMBL" id="KEP69323.1"/>
    </source>
</evidence>
<evidence type="ECO:0000259" key="1">
    <source>
        <dbReference type="Pfam" id="PF13116"/>
    </source>
</evidence>
<dbReference type="InterPro" id="IPR025263">
    <property type="entry name" value="YhdP_central"/>
</dbReference>
<dbReference type="Proteomes" id="UP000027725">
    <property type="component" value="Unassembled WGS sequence"/>
</dbReference>
<proteinExistence type="predicted"/>
<name>A0A074TK19_9RHOB</name>
<accession>A0A074TK19</accession>
<gene>
    <name evidence="2" type="ORF">DL1_04535</name>
</gene>
<feature type="domain" description="YhdP central" evidence="1">
    <location>
        <begin position="348"/>
        <end position="815"/>
    </location>
</feature>
<dbReference type="eggNOG" id="COG3164">
    <property type="taxonomic scope" value="Bacteria"/>
</dbReference>
<organism evidence="2 3">
    <name type="scientific">Thioclava dalianensis</name>
    <dbReference type="NCBI Taxonomy" id="1185766"/>
    <lineage>
        <taxon>Bacteria</taxon>
        <taxon>Pseudomonadati</taxon>
        <taxon>Pseudomonadota</taxon>
        <taxon>Alphaproteobacteria</taxon>
        <taxon>Rhodobacterales</taxon>
        <taxon>Paracoccaceae</taxon>
        <taxon>Thioclava</taxon>
    </lineage>
</organism>
<dbReference type="STRING" id="1185766.SAMN05216224_10746"/>
<keyword evidence="3" id="KW-1185">Reference proteome</keyword>
<dbReference type="AlphaFoldDB" id="A0A074TK19"/>
<comment type="caution">
    <text evidence="2">The sequence shown here is derived from an EMBL/GenBank/DDBJ whole genome shotgun (WGS) entry which is preliminary data.</text>
</comment>
<evidence type="ECO:0000313" key="3">
    <source>
        <dbReference type="Proteomes" id="UP000027725"/>
    </source>
</evidence>
<dbReference type="OrthoDB" id="7161641at2"/>
<protein>
    <recommendedName>
        <fullName evidence="1">YhdP central domain-containing protein</fullName>
    </recommendedName>
</protein>